<dbReference type="Gene3D" id="3.40.50.1240">
    <property type="entry name" value="Phosphoglycerate mutase-like"/>
    <property type="match status" value="1"/>
</dbReference>
<dbReference type="SUPFAM" id="SSF53254">
    <property type="entry name" value="Phosphoglycerate mutase-like"/>
    <property type="match status" value="1"/>
</dbReference>
<dbReference type="InterPro" id="IPR013078">
    <property type="entry name" value="His_Pase_superF_clade-1"/>
</dbReference>
<keyword evidence="3" id="KW-1185">Reference proteome</keyword>
<dbReference type="Pfam" id="PF00300">
    <property type="entry name" value="His_Phos_1"/>
    <property type="match status" value="1"/>
</dbReference>
<dbReference type="SUPFAM" id="SSF54427">
    <property type="entry name" value="NTF2-like"/>
    <property type="match status" value="1"/>
</dbReference>
<proteinExistence type="predicted"/>
<evidence type="ECO:0000313" key="3">
    <source>
        <dbReference type="Proteomes" id="UP000607435"/>
    </source>
</evidence>
<evidence type="ECO:0000256" key="1">
    <source>
        <dbReference type="SAM" id="SignalP"/>
    </source>
</evidence>
<dbReference type="Gene3D" id="3.10.450.50">
    <property type="match status" value="1"/>
</dbReference>
<dbReference type="RefSeq" id="WP_186847100.1">
    <property type="nucleotide sequence ID" value="NZ_JACOME010000008.1"/>
</dbReference>
<gene>
    <name evidence="2" type="ORF">H6H04_16510</name>
</gene>
<reference evidence="2 3" key="1">
    <citation type="submission" date="2020-08" db="EMBL/GenBank/DDBJ databases">
        <title>Winogradskyella ouciana sp. nov., isolated from the hadal seawater of the Mariana Trench.</title>
        <authorList>
            <person name="He X."/>
        </authorList>
    </citation>
    <scope>NUCLEOTIDE SEQUENCE [LARGE SCALE GENOMIC DNA]</scope>
    <source>
        <strain evidence="2 3">KCTC 22026</strain>
    </source>
</reference>
<dbReference type="InterPro" id="IPR039437">
    <property type="entry name" value="FrzH/put_lumazine-bd"/>
</dbReference>
<feature type="chain" id="PRO_5045284107" evidence="1">
    <location>
        <begin position="18"/>
        <end position="294"/>
    </location>
</feature>
<dbReference type="EMBL" id="JACOME010000008">
    <property type="protein sequence ID" value="MBC3847999.1"/>
    <property type="molecule type" value="Genomic_DNA"/>
</dbReference>
<organism evidence="2 3">
    <name type="scientific">Winogradskyella echinorum</name>
    <dbReference type="NCBI Taxonomy" id="538189"/>
    <lineage>
        <taxon>Bacteria</taxon>
        <taxon>Pseudomonadati</taxon>
        <taxon>Bacteroidota</taxon>
        <taxon>Flavobacteriia</taxon>
        <taxon>Flavobacteriales</taxon>
        <taxon>Flavobacteriaceae</taxon>
        <taxon>Winogradskyella</taxon>
    </lineage>
</organism>
<accession>A0ABR6Y5R2</accession>
<protein>
    <submittedName>
        <fullName evidence="2">Histidine phosphatase family protein</fullName>
    </submittedName>
</protein>
<dbReference type="InterPro" id="IPR029033">
    <property type="entry name" value="His_PPase_superfam"/>
</dbReference>
<dbReference type="Pfam" id="PF12893">
    <property type="entry name" value="Lumazine_bd_2"/>
    <property type="match status" value="1"/>
</dbReference>
<sequence length="294" mass="33703">MKSFILAAFLSFSFFIAAQNDTDKAQIETTLNNYIDAFYKGDTTKLKAAIKPRLNKFGYWKNKETNIYEYYDHMSYDKAMAFVQKMKDEGAPRDENKIRSVKVLDISNHIASAKVTANWGVDYVLLSKDEGKWMIEQVIWEGPFEKEVEQKTTTYYLIRHAEKDRSDKTNRDPHLTEAGQKRAQNWAKVFKDVKFDAVYSTDYNRTKETAAPTAKANNVDVIFYDPRNINPKEFIAKTNGQTVLIVGHSNTTPMFANGLLGEKKYDMIADDNNANLYIVTVTKDSKTSKVSKVE</sequence>
<feature type="signal peptide" evidence="1">
    <location>
        <begin position="1"/>
        <end position="17"/>
    </location>
</feature>
<dbReference type="Proteomes" id="UP000607435">
    <property type="component" value="Unassembled WGS sequence"/>
</dbReference>
<dbReference type="CDD" id="cd07067">
    <property type="entry name" value="HP_PGM_like"/>
    <property type="match status" value="1"/>
</dbReference>
<keyword evidence="1" id="KW-0732">Signal</keyword>
<dbReference type="InterPro" id="IPR032710">
    <property type="entry name" value="NTF2-like_dom_sf"/>
</dbReference>
<comment type="caution">
    <text evidence="2">The sequence shown here is derived from an EMBL/GenBank/DDBJ whole genome shotgun (WGS) entry which is preliminary data.</text>
</comment>
<name>A0ABR6Y5R2_9FLAO</name>
<evidence type="ECO:0000313" key="2">
    <source>
        <dbReference type="EMBL" id="MBC3847999.1"/>
    </source>
</evidence>